<reference evidence="3" key="1">
    <citation type="submission" date="2003-08" db="EMBL/GenBank/DDBJ databases">
        <authorList>
            <person name="Birren B."/>
            <person name="Nusbaum C."/>
            <person name="Abebe A."/>
            <person name="Abouelleil A."/>
            <person name="Adekoya E."/>
            <person name="Ait-zahra M."/>
            <person name="Allen N."/>
            <person name="Allen T."/>
            <person name="An P."/>
            <person name="Anderson M."/>
            <person name="Anderson S."/>
            <person name="Arachchi H."/>
            <person name="Armbruster J."/>
            <person name="Bachantsang P."/>
            <person name="Baldwin J."/>
            <person name="Barry A."/>
            <person name="Bayul T."/>
            <person name="Blitshsteyn B."/>
            <person name="Bloom T."/>
            <person name="Blye J."/>
            <person name="Boguslavskiy L."/>
            <person name="Borowsky M."/>
            <person name="Boukhgalter B."/>
            <person name="Brunache A."/>
            <person name="Butler J."/>
            <person name="Calixte N."/>
            <person name="Calvo S."/>
            <person name="Camarata J."/>
            <person name="Campo K."/>
            <person name="Chang J."/>
            <person name="Cheshatsang Y."/>
            <person name="Citroen M."/>
            <person name="Collymore A."/>
            <person name="Considine T."/>
            <person name="Cook A."/>
            <person name="Cooke P."/>
            <person name="Corum B."/>
            <person name="Cuomo C."/>
            <person name="David R."/>
            <person name="Dawoe T."/>
            <person name="Degray S."/>
            <person name="Dodge S."/>
            <person name="Dooley K."/>
            <person name="Dorje P."/>
            <person name="Dorjee K."/>
            <person name="Dorris L."/>
            <person name="Duffey N."/>
            <person name="Dupes A."/>
            <person name="Elkins T."/>
            <person name="Engels R."/>
            <person name="Erickson J."/>
            <person name="Farina A."/>
            <person name="Faro S."/>
            <person name="Ferreira P."/>
            <person name="Fischer H."/>
            <person name="Fitzgerald M."/>
            <person name="Foley K."/>
            <person name="Gage D."/>
            <person name="Galagan J."/>
            <person name="Gearin G."/>
            <person name="Gnerre S."/>
            <person name="Gnirke A."/>
            <person name="Goyette A."/>
            <person name="Graham J."/>
            <person name="Grandbois E."/>
            <person name="Gyaltsen K."/>
            <person name="Hafez N."/>
            <person name="Hagopian D."/>
            <person name="Hagos B."/>
            <person name="Hall J."/>
            <person name="Hatcher B."/>
            <person name="Heller A."/>
            <person name="Higgins H."/>
            <person name="Honan T."/>
            <person name="Horn A."/>
            <person name="Houde N."/>
            <person name="Hughes L."/>
            <person name="Hulme W."/>
            <person name="Husby E."/>
            <person name="Iliev I."/>
            <person name="Jaffe D."/>
            <person name="Jones C."/>
            <person name="Kamal M."/>
            <person name="Kamat A."/>
            <person name="Kamvysselis M."/>
            <person name="Karlsson E."/>
            <person name="Kells C."/>
            <person name="Kieu A."/>
            <person name="Kisner P."/>
            <person name="Kodira C."/>
            <person name="Kulbokas E."/>
            <person name="Labutti K."/>
            <person name="Lama D."/>
            <person name="Landers T."/>
            <person name="Leger J."/>
            <person name="Levine S."/>
            <person name="Lewis D."/>
            <person name="Lewis T."/>
            <person name="Lindblad-toh K."/>
            <person name="Liu X."/>
            <person name="Lokyitsang T."/>
            <person name="Lokyitsang Y."/>
            <person name="Lucien O."/>
            <person name="Lui A."/>
            <person name="Ma L.J."/>
            <person name="Mabbitt R."/>
            <person name="Macdonald J."/>
            <person name="Maclean C."/>
            <person name="Major J."/>
            <person name="Manning J."/>
            <person name="Marabella R."/>
            <person name="Maru K."/>
            <person name="Matthews C."/>
            <person name="Mauceli E."/>
            <person name="Mccarthy M."/>
            <person name="Mcdonough S."/>
            <person name="Mcghee T."/>
            <person name="Meldrim J."/>
            <person name="Meneus L."/>
            <person name="Mesirov J."/>
            <person name="Mihalev A."/>
            <person name="Mihova T."/>
            <person name="Mikkelsen T."/>
            <person name="Mlenga V."/>
            <person name="Moru K."/>
            <person name="Mozes J."/>
            <person name="Mulrain L."/>
            <person name="Munson G."/>
            <person name="Naylor J."/>
            <person name="Newes C."/>
            <person name="Nguyen C."/>
            <person name="Nguyen N."/>
            <person name="Nguyen T."/>
            <person name="Nicol R."/>
            <person name="Nielsen C."/>
            <person name="Nizzari M."/>
            <person name="Norbu C."/>
            <person name="Norbu N."/>
            <person name="O'donnell P."/>
            <person name="Okoawo O."/>
            <person name="O'leary S."/>
            <person name="Omotosho B."/>
            <person name="O'neill K."/>
            <person name="Osman S."/>
            <person name="Parker S."/>
            <person name="Perrin D."/>
            <person name="Phunkhang P."/>
            <person name="Piqani B."/>
            <person name="Purcell S."/>
            <person name="Rachupka T."/>
            <person name="Ramasamy U."/>
            <person name="Rameau R."/>
            <person name="Ray V."/>
            <person name="Raymond C."/>
            <person name="Retta R."/>
            <person name="Richardson S."/>
            <person name="Rise C."/>
            <person name="Rodriguez J."/>
            <person name="Rogers J."/>
            <person name="Rogov P."/>
            <person name="Rutman M."/>
            <person name="Schupbach R."/>
            <person name="Seaman C."/>
            <person name="Settipalli S."/>
            <person name="Sharpe T."/>
            <person name="Sheridan J."/>
            <person name="Sherpa N."/>
            <person name="Shi J."/>
            <person name="Smirnov S."/>
            <person name="Smith C."/>
            <person name="Sougnez C."/>
            <person name="Spencer B."/>
            <person name="Stalker J."/>
            <person name="Stange-thomann N."/>
            <person name="Stavropoulos S."/>
            <person name="Stetson K."/>
            <person name="Stone C."/>
            <person name="Stone S."/>
            <person name="Stubbs M."/>
            <person name="Talamas J."/>
            <person name="Tchuinga P."/>
            <person name="Tenzing P."/>
            <person name="Tesfaye S."/>
            <person name="Theodore J."/>
            <person name="Thoulutsang Y."/>
            <person name="Topham K."/>
            <person name="Towey S."/>
            <person name="Tsamla T."/>
            <person name="Tsomo N."/>
            <person name="Vallee D."/>
            <person name="Vassiliev H."/>
            <person name="Venkataraman V."/>
            <person name="Vinson J."/>
            <person name="Vo A."/>
            <person name="Wade C."/>
            <person name="Wang S."/>
            <person name="Wangchuk T."/>
            <person name="Wangdi T."/>
            <person name="Whittaker C."/>
            <person name="Wilkinson J."/>
            <person name="Wu Y."/>
            <person name="Wyman D."/>
            <person name="Yadav S."/>
            <person name="Yang S."/>
            <person name="Yang X."/>
            <person name="Yeager S."/>
            <person name="Yee E."/>
            <person name="Young G."/>
            <person name="Zainoun J."/>
            <person name="Zembeck L."/>
            <person name="Zimmer A."/>
            <person name="Zody M."/>
            <person name="Lander E."/>
        </authorList>
    </citation>
    <scope>NUCLEOTIDE SEQUENCE [LARGE SCALE GENOMIC DNA]</scope>
</reference>
<protein>
    <submittedName>
        <fullName evidence="2">Uncharacterized protein</fullName>
    </submittedName>
</protein>
<keyword evidence="1" id="KW-0812">Transmembrane</keyword>
<dbReference type="InParanoid" id="H2YC55"/>
<evidence type="ECO:0000313" key="3">
    <source>
        <dbReference type="Proteomes" id="UP000007875"/>
    </source>
</evidence>
<reference evidence="2" key="3">
    <citation type="submission" date="2025-09" db="UniProtKB">
        <authorList>
            <consortium name="Ensembl"/>
        </authorList>
    </citation>
    <scope>IDENTIFICATION</scope>
</reference>
<dbReference type="AlphaFoldDB" id="H2YC55"/>
<accession>H2YC55</accession>
<keyword evidence="3" id="KW-1185">Reference proteome</keyword>
<dbReference type="Proteomes" id="UP000007875">
    <property type="component" value="Unassembled WGS sequence"/>
</dbReference>
<keyword evidence="1" id="KW-1133">Transmembrane helix</keyword>
<name>H2YC55_CIOSA</name>
<evidence type="ECO:0000313" key="2">
    <source>
        <dbReference type="Ensembl" id="ENSCSAVP00000002903.1"/>
    </source>
</evidence>
<dbReference type="Ensembl" id="ENSCSAVT00000002947.1">
    <property type="protein sequence ID" value="ENSCSAVP00000002903.1"/>
    <property type="gene ID" value="ENSCSAVG00000001738.1"/>
</dbReference>
<evidence type="ECO:0000256" key="1">
    <source>
        <dbReference type="SAM" id="Phobius"/>
    </source>
</evidence>
<feature type="transmembrane region" description="Helical" evidence="1">
    <location>
        <begin position="90"/>
        <end position="112"/>
    </location>
</feature>
<keyword evidence="1" id="KW-0472">Membrane</keyword>
<sequence length="151" mass="16247">CNGTSNSDQCDGPNYRVCCLPGESVLNAWTQDDQHCLEKRGKCQHSSSVCNGAYQENICGGPNSRQCCIPATAATGAKGSNKPHAISKSAILLIIAGLLLIVVLTSVAVMVSKKGYCNNYKRVSEGQWYTRNDELAEEAVKLTTDNDINYA</sequence>
<proteinExistence type="predicted"/>
<reference evidence="2" key="2">
    <citation type="submission" date="2025-08" db="UniProtKB">
        <authorList>
            <consortium name="Ensembl"/>
        </authorList>
    </citation>
    <scope>IDENTIFICATION</scope>
</reference>
<organism evidence="2 3">
    <name type="scientific">Ciona savignyi</name>
    <name type="common">Pacific transparent sea squirt</name>
    <dbReference type="NCBI Taxonomy" id="51511"/>
    <lineage>
        <taxon>Eukaryota</taxon>
        <taxon>Metazoa</taxon>
        <taxon>Chordata</taxon>
        <taxon>Tunicata</taxon>
        <taxon>Ascidiacea</taxon>
        <taxon>Phlebobranchia</taxon>
        <taxon>Cionidae</taxon>
        <taxon>Ciona</taxon>
    </lineage>
</organism>
<dbReference type="HOGENOM" id="CLU_1735535_0_0_1"/>